<dbReference type="AlphaFoldDB" id="A0A7Y0L9Q2"/>
<keyword evidence="1" id="KW-0472">Membrane</keyword>
<reference evidence="2 3" key="1">
    <citation type="submission" date="2020-04" db="EMBL/GenBank/DDBJ databases">
        <title>Thalassotalea sp. M1531, isolated from the surface of marine red alga.</title>
        <authorList>
            <person name="Pang L."/>
            <person name="Lu D.-C."/>
        </authorList>
    </citation>
    <scope>NUCLEOTIDE SEQUENCE [LARGE SCALE GENOMIC DNA]</scope>
    <source>
        <strain evidence="2 3">M1531</strain>
    </source>
</reference>
<sequence length="95" mass="10746">MDTHALKIKRSNLLLKCLMALTLLLFVLQYSQTQVFDLGEFASTIAILAFLRGLLLSPFMLNTPMKEWFKGNVGFNKQSYQYFILALVLALVGSI</sequence>
<protein>
    <submittedName>
        <fullName evidence="2">Uncharacterized protein</fullName>
    </submittedName>
</protein>
<evidence type="ECO:0000256" key="1">
    <source>
        <dbReference type="SAM" id="Phobius"/>
    </source>
</evidence>
<accession>A0A7Y0L9Q2</accession>
<gene>
    <name evidence="2" type="ORF">HII17_00660</name>
</gene>
<organism evidence="2 3">
    <name type="scientific">Thalassotalea algicola</name>
    <dbReference type="NCBI Taxonomy" id="2716224"/>
    <lineage>
        <taxon>Bacteria</taxon>
        <taxon>Pseudomonadati</taxon>
        <taxon>Pseudomonadota</taxon>
        <taxon>Gammaproteobacteria</taxon>
        <taxon>Alteromonadales</taxon>
        <taxon>Colwelliaceae</taxon>
        <taxon>Thalassotalea</taxon>
    </lineage>
</organism>
<comment type="caution">
    <text evidence="2">The sequence shown here is derived from an EMBL/GenBank/DDBJ whole genome shotgun (WGS) entry which is preliminary data.</text>
</comment>
<name>A0A7Y0L9Q2_9GAMM</name>
<keyword evidence="1" id="KW-0812">Transmembrane</keyword>
<keyword evidence="1" id="KW-1133">Transmembrane helix</keyword>
<keyword evidence="3" id="KW-1185">Reference proteome</keyword>
<proteinExistence type="predicted"/>
<evidence type="ECO:0000313" key="3">
    <source>
        <dbReference type="Proteomes" id="UP000568664"/>
    </source>
</evidence>
<dbReference type="Proteomes" id="UP000568664">
    <property type="component" value="Unassembled WGS sequence"/>
</dbReference>
<feature type="transmembrane region" description="Helical" evidence="1">
    <location>
        <begin position="43"/>
        <end position="61"/>
    </location>
</feature>
<dbReference type="RefSeq" id="WP_169073406.1">
    <property type="nucleotide sequence ID" value="NZ_JABBXH010000001.1"/>
</dbReference>
<dbReference type="EMBL" id="JABBXH010000001">
    <property type="protein sequence ID" value="NMP30057.1"/>
    <property type="molecule type" value="Genomic_DNA"/>
</dbReference>
<evidence type="ECO:0000313" key="2">
    <source>
        <dbReference type="EMBL" id="NMP30057.1"/>
    </source>
</evidence>